<keyword evidence="3" id="KW-0804">Transcription</keyword>
<dbReference type="AlphaFoldDB" id="A0A964E1C4"/>
<dbReference type="EMBL" id="JAESVB010000026">
    <property type="protein sequence ID" value="MCB8878206.1"/>
    <property type="molecule type" value="Genomic_DNA"/>
</dbReference>
<dbReference type="InterPro" id="IPR018062">
    <property type="entry name" value="HTH_AraC-typ_CS"/>
</dbReference>
<dbReference type="InterPro" id="IPR050204">
    <property type="entry name" value="AraC_XylS_family_regulators"/>
</dbReference>
<reference evidence="5" key="2">
    <citation type="submission" date="2021-01" db="EMBL/GenBank/DDBJ databases">
        <authorList>
            <person name="Mieszkin S."/>
            <person name="Pouder E."/>
            <person name="Alain K."/>
        </authorList>
    </citation>
    <scope>NUCLEOTIDE SEQUENCE</scope>
    <source>
        <strain evidence="5">HW T2.11</strain>
    </source>
</reference>
<dbReference type="Gene3D" id="1.10.10.60">
    <property type="entry name" value="Homeodomain-like"/>
    <property type="match status" value="1"/>
</dbReference>
<accession>A0A964E1C4</accession>
<dbReference type="CDD" id="cd03136">
    <property type="entry name" value="GATase1_AraC_ArgR_like"/>
    <property type="match status" value="1"/>
</dbReference>
<dbReference type="Gene3D" id="3.40.50.880">
    <property type="match status" value="1"/>
</dbReference>
<keyword evidence="2" id="KW-0238">DNA-binding</keyword>
<dbReference type="GO" id="GO:0043565">
    <property type="term" value="F:sequence-specific DNA binding"/>
    <property type="evidence" value="ECO:0007669"/>
    <property type="project" value="InterPro"/>
</dbReference>
<reference evidence="5" key="1">
    <citation type="journal article" date="2021" name="Microorganisms">
        <title>Acidisoma silvae sp. nov. and Acidisomacellulosilytica sp. nov., Two Acidophilic Bacteria Isolated from Decaying Wood, Hydrolyzing Cellulose and Producing Poly-3-hydroxybutyrate.</title>
        <authorList>
            <person name="Mieszkin S."/>
            <person name="Pouder E."/>
            <person name="Uroz S."/>
            <person name="Simon-Colin C."/>
            <person name="Alain K."/>
        </authorList>
    </citation>
    <scope>NUCLEOTIDE SEQUENCE</scope>
    <source>
        <strain evidence="5">HW T2.11</strain>
    </source>
</reference>
<dbReference type="PANTHER" id="PTHR46796">
    <property type="entry name" value="HTH-TYPE TRANSCRIPTIONAL ACTIVATOR RHAS-RELATED"/>
    <property type="match status" value="1"/>
</dbReference>
<dbReference type="Proteomes" id="UP000708298">
    <property type="component" value="Unassembled WGS sequence"/>
</dbReference>
<dbReference type="InterPro" id="IPR018060">
    <property type="entry name" value="HTH_AraC"/>
</dbReference>
<dbReference type="InterPro" id="IPR009057">
    <property type="entry name" value="Homeodomain-like_sf"/>
</dbReference>
<sequence>MDWQGAASLDLLIICAGVAAVGFRDSAILRRLAVLARQGVRMGGVSAGAYLLARAGLLHGYRFTLHWELAPSFQEEFPDLDVQRCLFEIDRDRLTCSGGAAPLDMMHALIAREHGGALAVAVSDWFLQTAVREGEHPQRMSPVMRFGVRNATVLRIIAHMEANLDRPARGPDLAELAGISQRQLERLFQLHLGQTPNTFQLKLRLDHARTLLRQTELSVMEVALATGFANASHFAHAYRSRFGCTPRSDTMHAVLSGAGFTTARKATERHVLSA</sequence>
<evidence type="ECO:0000256" key="1">
    <source>
        <dbReference type="ARBA" id="ARBA00023015"/>
    </source>
</evidence>
<name>A0A964E1C4_9PROT</name>
<dbReference type="RefSeq" id="WP_227323852.1">
    <property type="nucleotide sequence ID" value="NZ_JAESVB010000026.1"/>
</dbReference>
<evidence type="ECO:0000256" key="3">
    <source>
        <dbReference type="ARBA" id="ARBA00023163"/>
    </source>
</evidence>
<keyword evidence="6" id="KW-1185">Reference proteome</keyword>
<dbReference type="Pfam" id="PF12833">
    <property type="entry name" value="HTH_18"/>
    <property type="match status" value="1"/>
</dbReference>
<evidence type="ECO:0000256" key="2">
    <source>
        <dbReference type="ARBA" id="ARBA00023125"/>
    </source>
</evidence>
<comment type="caution">
    <text evidence="5">The sequence shown here is derived from an EMBL/GenBank/DDBJ whole genome shotgun (WGS) entry which is preliminary data.</text>
</comment>
<feature type="domain" description="HTH araC/xylS-type" evidence="4">
    <location>
        <begin position="154"/>
        <end position="252"/>
    </location>
</feature>
<dbReference type="PROSITE" id="PS01124">
    <property type="entry name" value="HTH_ARAC_FAMILY_2"/>
    <property type="match status" value="1"/>
</dbReference>
<dbReference type="SUPFAM" id="SSF46689">
    <property type="entry name" value="Homeodomain-like"/>
    <property type="match status" value="2"/>
</dbReference>
<dbReference type="PROSITE" id="PS00041">
    <property type="entry name" value="HTH_ARAC_FAMILY_1"/>
    <property type="match status" value="1"/>
</dbReference>
<organism evidence="5 6">
    <name type="scientific">Acidisoma silvae</name>
    <dbReference type="NCBI Taxonomy" id="2802396"/>
    <lineage>
        <taxon>Bacteria</taxon>
        <taxon>Pseudomonadati</taxon>
        <taxon>Pseudomonadota</taxon>
        <taxon>Alphaproteobacteria</taxon>
        <taxon>Acetobacterales</taxon>
        <taxon>Acidocellaceae</taxon>
        <taxon>Acidisoma</taxon>
    </lineage>
</organism>
<proteinExistence type="predicted"/>
<dbReference type="InterPro" id="IPR029062">
    <property type="entry name" value="Class_I_gatase-like"/>
</dbReference>
<dbReference type="SUPFAM" id="SSF52317">
    <property type="entry name" value="Class I glutamine amidotransferase-like"/>
    <property type="match status" value="1"/>
</dbReference>
<dbReference type="SMART" id="SM00342">
    <property type="entry name" value="HTH_ARAC"/>
    <property type="match status" value="1"/>
</dbReference>
<gene>
    <name evidence="5" type="ORF">ASILVAE211_23685</name>
</gene>
<evidence type="ECO:0000259" key="4">
    <source>
        <dbReference type="PROSITE" id="PS01124"/>
    </source>
</evidence>
<protein>
    <submittedName>
        <fullName evidence="5">GlxA family transcriptional regulator</fullName>
    </submittedName>
</protein>
<dbReference type="GO" id="GO:0003700">
    <property type="term" value="F:DNA-binding transcription factor activity"/>
    <property type="evidence" value="ECO:0007669"/>
    <property type="project" value="InterPro"/>
</dbReference>
<evidence type="ECO:0000313" key="5">
    <source>
        <dbReference type="EMBL" id="MCB8878206.1"/>
    </source>
</evidence>
<evidence type="ECO:0000313" key="6">
    <source>
        <dbReference type="Proteomes" id="UP000708298"/>
    </source>
</evidence>
<keyword evidence="1" id="KW-0805">Transcription regulation</keyword>